<dbReference type="GO" id="GO:0005524">
    <property type="term" value="F:ATP binding"/>
    <property type="evidence" value="ECO:0007669"/>
    <property type="project" value="UniProtKB-KW"/>
</dbReference>
<evidence type="ECO:0000256" key="5">
    <source>
        <dbReference type="HAMAP-Rule" id="MF_00020"/>
    </source>
</evidence>
<comment type="subcellular location">
    <subcellularLocation>
        <location evidence="5">Cytoplasm</location>
    </subcellularLocation>
</comment>
<dbReference type="GO" id="GO:0006085">
    <property type="term" value="P:acetyl-CoA biosynthetic process"/>
    <property type="evidence" value="ECO:0007669"/>
    <property type="project" value="UniProtKB-UniRule"/>
</dbReference>
<dbReference type="SUPFAM" id="SSF53067">
    <property type="entry name" value="Actin-like ATPase domain"/>
    <property type="match status" value="1"/>
</dbReference>
<accession>A0A919I6M5</accession>
<feature type="binding site" evidence="5">
    <location>
        <begin position="60"/>
        <end position="62"/>
    </location>
    <ligand>
        <name>ATP</name>
        <dbReference type="ChEBI" id="CHEBI:30616"/>
    </ligand>
</feature>
<protein>
    <recommendedName>
        <fullName evidence="5">Acetate kinase</fullName>
        <ecNumber evidence="5">2.7.2.1</ecNumber>
    </recommendedName>
    <alternativeName>
        <fullName evidence="5">Acetokinase</fullName>
    </alternativeName>
</protein>
<keyword evidence="3 5" id="KW-0418">Kinase</keyword>
<comment type="function">
    <text evidence="5">Catalyzes the formation of acetyl phosphate from acetate and ATP. Can also catalyze the reverse reaction.</text>
</comment>
<evidence type="ECO:0000256" key="2">
    <source>
        <dbReference type="ARBA" id="ARBA00022741"/>
    </source>
</evidence>
<dbReference type="HAMAP" id="MF_00020">
    <property type="entry name" value="Acetate_kinase"/>
    <property type="match status" value="1"/>
</dbReference>
<keyword evidence="2 5" id="KW-0547">Nucleotide-binding</keyword>
<evidence type="ECO:0000256" key="6">
    <source>
        <dbReference type="RuleBase" id="RU003835"/>
    </source>
</evidence>
<keyword evidence="5" id="KW-0479">Metal-binding</keyword>
<dbReference type="Gene3D" id="3.30.420.40">
    <property type="match status" value="1"/>
</dbReference>
<dbReference type="GO" id="GO:0006083">
    <property type="term" value="P:acetate metabolic process"/>
    <property type="evidence" value="ECO:0007669"/>
    <property type="project" value="TreeGrafter"/>
</dbReference>
<feature type="site" description="Transition state stabilizer" evidence="5">
    <location>
        <position position="18"/>
    </location>
</feature>
<dbReference type="PRINTS" id="PR00471">
    <property type="entry name" value="ACETATEKNASE"/>
</dbReference>
<comment type="subunit">
    <text evidence="5">Homodimer.</text>
</comment>
<name>A0A919I6M5_KLEPN</name>
<comment type="pathway">
    <text evidence="5">Metabolic intermediate biosynthesis; acetyl-CoA biosynthesis; acetyl-CoA from acetate: step 1/2.</text>
</comment>
<keyword evidence="5" id="KW-0963">Cytoplasm</keyword>
<keyword evidence="4 5" id="KW-0067">ATP-binding</keyword>
<organism evidence="7 8">
    <name type="scientific">Klebsiella pneumoniae</name>
    <dbReference type="NCBI Taxonomy" id="573"/>
    <lineage>
        <taxon>Bacteria</taxon>
        <taxon>Pseudomonadati</taxon>
        <taxon>Pseudomonadota</taxon>
        <taxon>Gammaproteobacteria</taxon>
        <taxon>Enterobacterales</taxon>
        <taxon>Enterobacteriaceae</taxon>
        <taxon>Klebsiella/Raoultella group</taxon>
        <taxon>Klebsiella</taxon>
        <taxon>Klebsiella pneumoniae complex</taxon>
    </lineage>
</organism>
<evidence type="ECO:0000313" key="7">
    <source>
        <dbReference type="EMBL" id="GHK56881.1"/>
    </source>
</evidence>
<feature type="binding site" evidence="5">
    <location>
        <position position="159"/>
    </location>
    <ligand>
        <name>Mg(2+)</name>
        <dbReference type="ChEBI" id="CHEBI:18420"/>
    </ligand>
</feature>
<reference evidence="7" key="1">
    <citation type="submission" date="2020-10" db="EMBL/GenBank/DDBJ databases">
        <title>Genome Sequence of ESBL Producing Zambian Clinical Strains.</title>
        <authorList>
            <person name="Shawa M."/>
            <person name="Furuta Y."/>
            <person name="Simbotwe M."/>
            <person name="Mulenga E."/>
            <person name="Mubanga M."/>
            <person name="Mulenga G."/>
            <person name="Kaile C."/>
            <person name="Zorigt T."/>
            <person name="Hang'ombe B."/>
            <person name="Higashi H."/>
        </authorList>
    </citation>
    <scope>NUCLEOTIDE SEQUENCE</scope>
    <source>
        <strain evidence="7">Zam_UTH_09</strain>
    </source>
</reference>
<comment type="caution">
    <text evidence="7">The sequence shown here is derived from an EMBL/GenBank/DDBJ whole genome shotgun (WGS) entry which is preliminary data.</text>
</comment>
<dbReference type="PANTHER" id="PTHR21060:SF15">
    <property type="entry name" value="ACETATE KINASE-RELATED"/>
    <property type="match status" value="1"/>
</dbReference>
<dbReference type="InterPro" id="IPR043129">
    <property type="entry name" value="ATPase_NBD"/>
</dbReference>
<gene>
    <name evidence="5" type="primary">ackA</name>
    <name evidence="7" type="ORF">KPZU09_66170</name>
</gene>
<dbReference type="GO" id="GO:0005737">
    <property type="term" value="C:cytoplasm"/>
    <property type="evidence" value="ECO:0007669"/>
    <property type="project" value="UniProtKB-SubCell"/>
</dbReference>
<feature type="binding site" evidence="5">
    <location>
        <begin position="108"/>
        <end position="112"/>
    </location>
    <ligand>
        <name>ATP</name>
        <dbReference type="ChEBI" id="CHEBI:30616"/>
    </ligand>
</feature>
<dbReference type="InterPro" id="IPR004372">
    <property type="entry name" value="Ac/propionate_kinase"/>
</dbReference>
<dbReference type="EMBL" id="BNFF01000001">
    <property type="protein sequence ID" value="GHK56881.1"/>
    <property type="molecule type" value="Genomic_DNA"/>
</dbReference>
<dbReference type="InterPro" id="IPR000890">
    <property type="entry name" value="Aliphatic_acid_kin_short-chain"/>
</dbReference>
<sequence length="182" mass="19472">MNTSMGFTPQSGVMMGTRSGDIDPSILPWLVEKEGKSAQQLSQLLNNESGLLGVSGVSSDYRDVEQAADAGNERAALALSLFAERIRATIGSYIMQMGGLDALIFTGGIGENSARARATICRNLHFLGLALDDEKNQRSATFIQADNALVKVAVINTNEELMIARDVMRLALPQARELAVSA</sequence>
<evidence type="ECO:0000313" key="8">
    <source>
        <dbReference type="Proteomes" id="UP000655094"/>
    </source>
</evidence>
<dbReference type="GO" id="GO:0000287">
    <property type="term" value="F:magnesium ion binding"/>
    <property type="evidence" value="ECO:0007669"/>
    <property type="project" value="UniProtKB-UniRule"/>
</dbReference>
<dbReference type="Proteomes" id="UP000655094">
    <property type="component" value="Unassembled WGS sequence"/>
</dbReference>
<comment type="catalytic activity">
    <reaction evidence="5">
        <text>acetate + ATP = acetyl phosphate + ADP</text>
        <dbReference type="Rhea" id="RHEA:11352"/>
        <dbReference type="ChEBI" id="CHEBI:22191"/>
        <dbReference type="ChEBI" id="CHEBI:30089"/>
        <dbReference type="ChEBI" id="CHEBI:30616"/>
        <dbReference type="ChEBI" id="CHEBI:456216"/>
        <dbReference type="EC" id="2.7.2.1"/>
    </reaction>
</comment>
<proteinExistence type="inferred from homology"/>
<comment type="similarity">
    <text evidence="5 6">Belongs to the acetokinase family.</text>
</comment>
<dbReference type="PANTHER" id="PTHR21060">
    <property type="entry name" value="ACETATE KINASE"/>
    <property type="match status" value="1"/>
</dbReference>
<keyword evidence="1 5" id="KW-0808">Transferase</keyword>
<dbReference type="Pfam" id="PF00871">
    <property type="entry name" value="Acetate_kinase"/>
    <property type="match status" value="1"/>
</dbReference>
<comment type="cofactor">
    <cofactor evidence="5">
        <name>Mg(2+)</name>
        <dbReference type="ChEBI" id="CHEBI:18420"/>
    </cofactor>
    <cofactor evidence="5">
        <name>Mn(2+)</name>
        <dbReference type="ChEBI" id="CHEBI:29035"/>
    </cofactor>
    <text evidence="5">Mg(2+). Can also accept Mn(2+).</text>
</comment>
<evidence type="ECO:0000256" key="4">
    <source>
        <dbReference type="ARBA" id="ARBA00022840"/>
    </source>
</evidence>
<evidence type="ECO:0000256" key="3">
    <source>
        <dbReference type="ARBA" id="ARBA00022777"/>
    </source>
</evidence>
<evidence type="ECO:0000256" key="1">
    <source>
        <dbReference type="ARBA" id="ARBA00022679"/>
    </source>
</evidence>
<keyword evidence="5" id="KW-0460">Magnesium</keyword>
<dbReference type="GO" id="GO:0008776">
    <property type="term" value="F:acetate kinase activity"/>
    <property type="evidence" value="ECO:0007669"/>
    <property type="project" value="UniProtKB-UniRule"/>
</dbReference>
<dbReference type="AlphaFoldDB" id="A0A919I6M5"/>
<comment type="caution">
    <text evidence="5">Lacks conserved residue(s) required for the propagation of feature annotation.</text>
</comment>
<dbReference type="EC" id="2.7.2.1" evidence="5"/>